<evidence type="ECO:0000313" key="1">
    <source>
        <dbReference type="EMBL" id="KAL0427091.1"/>
    </source>
</evidence>
<gene>
    <name evidence="1" type="ORF">Slati_2883900</name>
</gene>
<reference evidence="1" key="1">
    <citation type="submission" date="2020-06" db="EMBL/GenBank/DDBJ databases">
        <authorList>
            <person name="Li T."/>
            <person name="Hu X."/>
            <person name="Zhang T."/>
            <person name="Song X."/>
            <person name="Zhang H."/>
            <person name="Dai N."/>
            <person name="Sheng W."/>
            <person name="Hou X."/>
            <person name="Wei L."/>
        </authorList>
    </citation>
    <scope>NUCLEOTIDE SEQUENCE</scope>
    <source>
        <strain evidence="1">KEN1</strain>
        <tissue evidence="1">Leaf</tissue>
    </source>
</reference>
<organism evidence="1">
    <name type="scientific">Sesamum latifolium</name>
    <dbReference type="NCBI Taxonomy" id="2727402"/>
    <lineage>
        <taxon>Eukaryota</taxon>
        <taxon>Viridiplantae</taxon>
        <taxon>Streptophyta</taxon>
        <taxon>Embryophyta</taxon>
        <taxon>Tracheophyta</taxon>
        <taxon>Spermatophyta</taxon>
        <taxon>Magnoliopsida</taxon>
        <taxon>eudicotyledons</taxon>
        <taxon>Gunneridae</taxon>
        <taxon>Pentapetalae</taxon>
        <taxon>asterids</taxon>
        <taxon>lamiids</taxon>
        <taxon>Lamiales</taxon>
        <taxon>Pedaliaceae</taxon>
        <taxon>Sesamum</taxon>
    </lineage>
</organism>
<reference evidence="1" key="2">
    <citation type="journal article" date="2024" name="Plant">
        <title>Genomic evolution and insights into agronomic trait innovations of Sesamum species.</title>
        <authorList>
            <person name="Miao H."/>
            <person name="Wang L."/>
            <person name="Qu L."/>
            <person name="Liu H."/>
            <person name="Sun Y."/>
            <person name="Le M."/>
            <person name="Wang Q."/>
            <person name="Wei S."/>
            <person name="Zheng Y."/>
            <person name="Lin W."/>
            <person name="Duan Y."/>
            <person name="Cao H."/>
            <person name="Xiong S."/>
            <person name="Wang X."/>
            <person name="Wei L."/>
            <person name="Li C."/>
            <person name="Ma Q."/>
            <person name="Ju M."/>
            <person name="Zhao R."/>
            <person name="Li G."/>
            <person name="Mu C."/>
            <person name="Tian Q."/>
            <person name="Mei H."/>
            <person name="Zhang T."/>
            <person name="Gao T."/>
            <person name="Zhang H."/>
        </authorList>
    </citation>
    <scope>NUCLEOTIDE SEQUENCE</scope>
    <source>
        <strain evidence="1">KEN1</strain>
    </source>
</reference>
<comment type="caution">
    <text evidence="1">The sequence shown here is derived from an EMBL/GenBank/DDBJ whole genome shotgun (WGS) entry which is preliminary data.</text>
</comment>
<name>A0AAW2VHC9_9LAMI</name>
<protein>
    <submittedName>
        <fullName evidence="1">Uncharacterized protein</fullName>
    </submittedName>
</protein>
<accession>A0AAW2VHC9</accession>
<proteinExistence type="predicted"/>
<dbReference type="EMBL" id="JACGWN010000010">
    <property type="protein sequence ID" value="KAL0427091.1"/>
    <property type="molecule type" value="Genomic_DNA"/>
</dbReference>
<sequence length="75" mass="8194">MCPPATGEFGGVIVCAAAPGGWSDNAGNERTPEEQRRLSVSIVARKCRVAVERGNLHGQQRIDGKRLGWKMMETR</sequence>
<dbReference type="AlphaFoldDB" id="A0AAW2VHC9"/>